<name>A0A2V1K0N7_9BURK</name>
<dbReference type="Proteomes" id="UP000245212">
    <property type="component" value="Unassembled WGS sequence"/>
</dbReference>
<comment type="caution">
    <text evidence="1">The sequence shown here is derived from an EMBL/GenBank/DDBJ whole genome shotgun (WGS) entry which is preliminary data.</text>
</comment>
<sequence>MSLNQVPAALYQANLAFAQRIGRLLQEHQQKWLALGVQSVTEDYARLSNESAEAFRAWQKASAAALGELGQGAQAPASEFWNQLARQAEATQAFWASAIAKQGDKNVK</sequence>
<gene>
    <name evidence="1" type="ORF">DD235_12525</name>
</gene>
<dbReference type="EMBL" id="QETA01000005">
    <property type="protein sequence ID" value="PWF22199.1"/>
    <property type="molecule type" value="Genomic_DNA"/>
</dbReference>
<evidence type="ECO:0008006" key="3">
    <source>
        <dbReference type="Google" id="ProtNLM"/>
    </source>
</evidence>
<evidence type="ECO:0000313" key="1">
    <source>
        <dbReference type="EMBL" id="PWF22199.1"/>
    </source>
</evidence>
<accession>A0A2V1K0N7</accession>
<evidence type="ECO:0000313" key="2">
    <source>
        <dbReference type="Proteomes" id="UP000245212"/>
    </source>
</evidence>
<organism evidence="1 2">
    <name type="scientific">Corticimicrobacter populi</name>
    <dbReference type="NCBI Taxonomy" id="2175229"/>
    <lineage>
        <taxon>Bacteria</taxon>
        <taxon>Pseudomonadati</taxon>
        <taxon>Pseudomonadota</taxon>
        <taxon>Betaproteobacteria</taxon>
        <taxon>Burkholderiales</taxon>
        <taxon>Alcaligenaceae</taxon>
        <taxon>Corticimicrobacter</taxon>
    </lineage>
</organism>
<dbReference type="RefSeq" id="WP_109062437.1">
    <property type="nucleotide sequence ID" value="NZ_QETA01000005.1"/>
</dbReference>
<keyword evidence="2" id="KW-1185">Reference proteome</keyword>
<protein>
    <recommendedName>
        <fullName evidence="3">Phasin domain-containing protein</fullName>
    </recommendedName>
</protein>
<proteinExistence type="predicted"/>
<dbReference type="AlphaFoldDB" id="A0A2V1K0N7"/>
<reference evidence="2" key="1">
    <citation type="submission" date="2018-05" db="EMBL/GenBank/DDBJ databases">
        <authorList>
            <person name="Li Y."/>
        </authorList>
    </citation>
    <scope>NUCLEOTIDE SEQUENCE [LARGE SCALE GENOMIC DNA]</scope>
    <source>
        <strain evidence="2">3d-2-2</strain>
    </source>
</reference>